<feature type="domain" description="GGDEF" evidence="3">
    <location>
        <begin position="170"/>
        <end position="303"/>
    </location>
</feature>
<organism evidence="4 5">
    <name type="scientific">Kaustia mangrovi</name>
    <dbReference type="NCBI Taxonomy" id="2593653"/>
    <lineage>
        <taxon>Bacteria</taxon>
        <taxon>Pseudomonadati</taxon>
        <taxon>Pseudomonadota</taxon>
        <taxon>Alphaproteobacteria</taxon>
        <taxon>Hyphomicrobiales</taxon>
        <taxon>Parvibaculaceae</taxon>
        <taxon>Kaustia</taxon>
    </lineage>
</organism>
<dbReference type="EC" id="2.7.7.65" evidence="1"/>
<dbReference type="Pfam" id="PF00990">
    <property type="entry name" value="GGDEF"/>
    <property type="match status" value="1"/>
</dbReference>
<dbReference type="FunFam" id="3.30.70.270:FF:000001">
    <property type="entry name" value="Diguanylate cyclase domain protein"/>
    <property type="match status" value="1"/>
</dbReference>
<dbReference type="GO" id="GO:0043709">
    <property type="term" value="P:cell adhesion involved in single-species biofilm formation"/>
    <property type="evidence" value="ECO:0007669"/>
    <property type="project" value="TreeGrafter"/>
</dbReference>
<dbReference type="GO" id="GO:0052621">
    <property type="term" value="F:diguanylate cyclase activity"/>
    <property type="evidence" value="ECO:0007669"/>
    <property type="project" value="UniProtKB-EC"/>
</dbReference>
<gene>
    <name evidence="4" type="ORF">HW532_04625</name>
</gene>
<protein>
    <recommendedName>
        <fullName evidence="1">diguanylate cyclase</fullName>
        <ecNumber evidence="1">2.7.7.65</ecNumber>
    </recommendedName>
</protein>
<dbReference type="SMART" id="SM00267">
    <property type="entry name" value="GGDEF"/>
    <property type="match status" value="1"/>
</dbReference>
<dbReference type="InterPro" id="IPR043128">
    <property type="entry name" value="Rev_trsase/Diguanyl_cyclase"/>
</dbReference>
<evidence type="ECO:0000256" key="1">
    <source>
        <dbReference type="ARBA" id="ARBA00012528"/>
    </source>
</evidence>
<dbReference type="NCBIfam" id="TIGR00254">
    <property type="entry name" value="GGDEF"/>
    <property type="match status" value="1"/>
</dbReference>
<dbReference type="PROSITE" id="PS50887">
    <property type="entry name" value="GGDEF"/>
    <property type="match status" value="1"/>
</dbReference>
<feature type="region of interest" description="Disordered" evidence="2">
    <location>
        <begin position="332"/>
        <end position="352"/>
    </location>
</feature>
<keyword evidence="5" id="KW-1185">Reference proteome</keyword>
<dbReference type="Proteomes" id="UP000593594">
    <property type="component" value="Chromosome"/>
</dbReference>
<name>A0A7S8C2A4_9HYPH</name>
<dbReference type="AlphaFoldDB" id="A0A7S8C2A4"/>
<sequence>MDNLLPKLIDMYEDTPVLVALYDGFDRLRYANRAFRSAYFLEPGEEPLWPDLMRRNHNAGRGTVIEAEDFEAWLIATQSRRGKTGFRALETDLVDGRWLWMTETVSSDGWMLCIASDITELRVDERAARKDRDLAIKAAHTDELTGIANRRFVMARAQDMLRLENAETGVRGCFCLLDIDNFKGINDSYGHQAGDTVLCDFARRLHDLLRRTDCLGRVGGEEFVLVLPDTPPEEAMLIVERMLVVIRRSRPLANHAEFSYTFSAGIAVSEAGDSSAKDLYARADRALYTAKMSGRNCIHLHTSTPINRARRDSRTPAAPALWTSGAMTPIGAGTDPVPHPLARCSGSPLSRG</sequence>
<dbReference type="KEGG" id="kmn:HW532_04625"/>
<dbReference type="PANTHER" id="PTHR45138">
    <property type="entry name" value="REGULATORY COMPONENTS OF SENSORY TRANSDUCTION SYSTEM"/>
    <property type="match status" value="1"/>
</dbReference>
<evidence type="ECO:0000313" key="5">
    <source>
        <dbReference type="Proteomes" id="UP000593594"/>
    </source>
</evidence>
<dbReference type="Gene3D" id="3.30.70.270">
    <property type="match status" value="1"/>
</dbReference>
<dbReference type="InterPro" id="IPR029787">
    <property type="entry name" value="Nucleotide_cyclase"/>
</dbReference>
<accession>A0A7S8C2A4</accession>
<dbReference type="SUPFAM" id="SSF55073">
    <property type="entry name" value="Nucleotide cyclase"/>
    <property type="match status" value="1"/>
</dbReference>
<dbReference type="GO" id="GO:0005886">
    <property type="term" value="C:plasma membrane"/>
    <property type="evidence" value="ECO:0007669"/>
    <property type="project" value="TreeGrafter"/>
</dbReference>
<reference evidence="4 5" key="1">
    <citation type="submission" date="2020-06" db="EMBL/GenBank/DDBJ databases">
        <title>Genome sequence of 2 isolates from Red Sea Mangroves.</title>
        <authorList>
            <person name="Sefrji F."/>
            <person name="Michoud G."/>
            <person name="Merlino G."/>
            <person name="Daffonchio D."/>
        </authorList>
    </citation>
    <scope>NUCLEOTIDE SEQUENCE [LARGE SCALE GENOMIC DNA]</scope>
    <source>
        <strain evidence="4 5">R1DC25</strain>
    </source>
</reference>
<dbReference type="GO" id="GO:1902201">
    <property type="term" value="P:negative regulation of bacterial-type flagellum-dependent cell motility"/>
    <property type="evidence" value="ECO:0007669"/>
    <property type="project" value="TreeGrafter"/>
</dbReference>
<dbReference type="PANTHER" id="PTHR45138:SF24">
    <property type="entry name" value="DIGUANYLATE CYCLASE DGCC-RELATED"/>
    <property type="match status" value="1"/>
</dbReference>
<dbReference type="InterPro" id="IPR050469">
    <property type="entry name" value="Diguanylate_Cyclase"/>
</dbReference>
<dbReference type="RefSeq" id="WP_213163284.1">
    <property type="nucleotide sequence ID" value="NZ_CP058214.1"/>
</dbReference>
<proteinExistence type="predicted"/>
<evidence type="ECO:0000313" key="4">
    <source>
        <dbReference type="EMBL" id="QPC42054.1"/>
    </source>
</evidence>
<dbReference type="EMBL" id="CP058214">
    <property type="protein sequence ID" value="QPC42054.1"/>
    <property type="molecule type" value="Genomic_DNA"/>
</dbReference>
<dbReference type="InterPro" id="IPR000160">
    <property type="entry name" value="GGDEF_dom"/>
</dbReference>
<evidence type="ECO:0000256" key="2">
    <source>
        <dbReference type="SAM" id="MobiDB-lite"/>
    </source>
</evidence>
<dbReference type="CDD" id="cd01949">
    <property type="entry name" value="GGDEF"/>
    <property type="match status" value="1"/>
</dbReference>
<evidence type="ECO:0000259" key="3">
    <source>
        <dbReference type="PROSITE" id="PS50887"/>
    </source>
</evidence>